<keyword evidence="3" id="KW-1185">Reference proteome</keyword>
<feature type="transmembrane region" description="Helical" evidence="1">
    <location>
        <begin position="71"/>
        <end position="97"/>
    </location>
</feature>
<reference evidence="2 3" key="1">
    <citation type="submission" date="2021-02" db="EMBL/GenBank/DDBJ databases">
        <title>Actinophytocola xerophila sp. nov., isolated from soil of cotton cropping field.</title>
        <authorList>
            <person name="Huang R."/>
            <person name="Chen X."/>
            <person name="Ge X."/>
            <person name="Liu W."/>
        </authorList>
    </citation>
    <scope>NUCLEOTIDE SEQUENCE [LARGE SCALE GENOMIC DNA]</scope>
    <source>
        <strain evidence="2 3">S1-96</strain>
    </source>
</reference>
<feature type="transmembrane region" description="Helical" evidence="1">
    <location>
        <begin position="23"/>
        <end position="43"/>
    </location>
</feature>
<dbReference type="Pfam" id="PF04186">
    <property type="entry name" value="FxsA"/>
    <property type="match status" value="1"/>
</dbReference>
<proteinExistence type="predicted"/>
<keyword evidence="1" id="KW-1133">Transmembrane helix</keyword>
<sequence>MFVFLLLVFVAEIAVVVAIGQTIGLLTTIVLLVAVSVVGVAMLRRQGTRTLTSFNEALRSRRDPSPEMVDGMLVGVAAALVLFPGFVSDVLALLLLFPPTRAVVRRRVLRRAAERQRQHSPVIVVDSEVVYPDRAPRPGTPMIIESEREDRD</sequence>
<keyword evidence="1" id="KW-0472">Membrane</keyword>
<dbReference type="NCBIfam" id="NF008528">
    <property type="entry name" value="PRK11463.1-2"/>
    <property type="match status" value="1"/>
</dbReference>
<gene>
    <name evidence="2" type="ORF">JT362_24990</name>
</gene>
<dbReference type="Proteomes" id="UP001156441">
    <property type="component" value="Unassembled WGS sequence"/>
</dbReference>
<evidence type="ECO:0000313" key="2">
    <source>
        <dbReference type="EMBL" id="MCT2586382.1"/>
    </source>
</evidence>
<dbReference type="PANTHER" id="PTHR35335">
    <property type="entry name" value="UPF0716 PROTEIN FXSA"/>
    <property type="match status" value="1"/>
</dbReference>
<dbReference type="PANTHER" id="PTHR35335:SF1">
    <property type="entry name" value="UPF0716 PROTEIN FXSA"/>
    <property type="match status" value="1"/>
</dbReference>
<name>A0ABT2JES4_9PSEU</name>
<protein>
    <submittedName>
        <fullName evidence="2">FxsA family protein</fullName>
    </submittedName>
</protein>
<dbReference type="EMBL" id="JAFFZE010000018">
    <property type="protein sequence ID" value="MCT2586382.1"/>
    <property type="molecule type" value="Genomic_DNA"/>
</dbReference>
<comment type="caution">
    <text evidence="2">The sequence shown here is derived from an EMBL/GenBank/DDBJ whole genome shotgun (WGS) entry which is preliminary data.</text>
</comment>
<evidence type="ECO:0000256" key="1">
    <source>
        <dbReference type="SAM" id="Phobius"/>
    </source>
</evidence>
<dbReference type="InterPro" id="IPR007313">
    <property type="entry name" value="FxsA"/>
</dbReference>
<accession>A0ABT2JES4</accession>
<organism evidence="2 3">
    <name type="scientific">Actinophytocola gossypii</name>
    <dbReference type="NCBI Taxonomy" id="2812003"/>
    <lineage>
        <taxon>Bacteria</taxon>
        <taxon>Bacillati</taxon>
        <taxon>Actinomycetota</taxon>
        <taxon>Actinomycetes</taxon>
        <taxon>Pseudonocardiales</taxon>
        <taxon>Pseudonocardiaceae</taxon>
    </lineage>
</organism>
<keyword evidence="1" id="KW-0812">Transmembrane</keyword>
<evidence type="ECO:0000313" key="3">
    <source>
        <dbReference type="Proteomes" id="UP001156441"/>
    </source>
</evidence>